<name>A0A0J6F6A5_COCPO</name>
<evidence type="ECO:0000313" key="2">
    <source>
        <dbReference type="EMBL" id="KMM64484.1"/>
    </source>
</evidence>
<accession>A0A0J6F6A5</accession>
<dbReference type="EMBL" id="DS268109">
    <property type="protein sequence ID" value="KMM64484.1"/>
    <property type="molecule type" value="Genomic_DNA"/>
</dbReference>
<proteinExistence type="predicted"/>
<organism evidence="2 3">
    <name type="scientific">Coccidioides posadasii RMSCC 3488</name>
    <dbReference type="NCBI Taxonomy" id="454284"/>
    <lineage>
        <taxon>Eukaryota</taxon>
        <taxon>Fungi</taxon>
        <taxon>Dikarya</taxon>
        <taxon>Ascomycota</taxon>
        <taxon>Pezizomycotina</taxon>
        <taxon>Eurotiomycetes</taxon>
        <taxon>Eurotiomycetidae</taxon>
        <taxon>Onygenales</taxon>
        <taxon>Onygenaceae</taxon>
        <taxon>Coccidioides</taxon>
    </lineage>
</organism>
<dbReference type="VEuPathDB" id="FungiDB:CPAG_00837"/>
<evidence type="ECO:0000256" key="1">
    <source>
        <dbReference type="SAM" id="MobiDB-lite"/>
    </source>
</evidence>
<sequence>MAQYPRELKTRKGNSACRQGLCCEYDLYYYMDLEGDVAPMPASPGPRGYFSLIIQWPTPYHLHPSLSRGDDRESEDGNREDTGRLSVSPAKIPILDSGTVAAELPEWRAIRVNRQLKRKKVASEWEKKKGQKRQGMSVAC</sequence>
<gene>
    <name evidence="2" type="ORF">CPAG_00837</name>
</gene>
<reference evidence="3" key="2">
    <citation type="journal article" date="2009" name="Genome Res.">
        <title>Comparative genomic analyses of the human fungal pathogens Coccidioides and their relatives.</title>
        <authorList>
            <person name="Sharpton T.J."/>
            <person name="Stajich J.E."/>
            <person name="Rounsley S.D."/>
            <person name="Gardner M.J."/>
            <person name="Wortman J.R."/>
            <person name="Jordar V.S."/>
            <person name="Maiti R."/>
            <person name="Kodira C.D."/>
            <person name="Neafsey D.E."/>
            <person name="Zeng Q."/>
            <person name="Hung C.-Y."/>
            <person name="McMahan C."/>
            <person name="Muszewska A."/>
            <person name="Grynberg M."/>
            <person name="Mandel M.A."/>
            <person name="Kellner E.M."/>
            <person name="Barker B.M."/>
            <person name="Galgiani J.N."/>
            <person name="Orbach M.J."/>
            <person name="Kirkland T.N."/>
            <person name="Cole G.T."/>
            <person name="Henn M.R."/>
            <person name="Birren B.W."/>
            <person name="Taylor J.W."/>
        </authorList>
    </citation>
    <scope>NUCLEOTIDE SEQUENCE [LARGE SCALE GENOMIC DNA]</scope>
    <source>
        <strain evidence="3">RMSCC 3488</strain>
    </source>
</reference>
<feature type="region of interest" description="Disordered" evidence="1">
    <location>
        <begin position="64"/>
        <end position="88"/>
    </location>
</feature>
<dbReference type="AlphaFoldDB" id="A0A0J6F6A5"/>
<feature type="compositionally biased region" description="Basic and acidic residues" evidence="1">
    <location>
        <begin position="68"/>
        <end position="83"/>
    </location>
</feature>
<reference evidence="2 3" key="1">
    <citation type="submission" date="2007-06" db="EMBL/GenBank/DDBJ databases">
        <title>The Genome Sequence of Coccidioides posadasii RMSCC_3488.</title>
        <authorList>
            <consortium name="Coccidioides Genome Resources Consortium"/>
            <consortium name="The Broad Institute Genome Sequencing Platform"/>
            <person name="Henn M.R."/>
            <person name="Sykes S."/>
            <person name="Young S."/>
            <person name="Jaffe D."/>
            <person name="Berlin A."/>
            <person name="Alvarez P."/>
            <person name="Butler J."/>
            <person name="Gnerre S."/>
            <person name="Grabherr M."/>
            <person name="Mauceli E."/>
            <person name="Brockman W."/>
            <person name="Kodira C."/>
            <person name="Alvarado L."/>
            <person name="Zeng Q."/>
            <person name="Crawford M."/>
            <person name="Antoine C."/>
            <person name="Devon K."/>
            <person name="Galgiani J."/>
            <person name="Orsborn K."/>
            <person name="Lewis M.L."/>
            <person name="Nusbaum C."/>
            <person name="Galagan J."/>
            <person name="Birren B."/>
        </authorList>
    </citation>
    <scope>NUCLEOTIDE SEQUENCE [LARGE SCALE GENOMIC DNA]</scope>
    <source>
        <strain evidence="2 3">RMSCC 3488</strain>
    </source>
</reference>
<evidence type="ECO:0000313" key="3">
    <source>
        <dbReference type="Proteomes" id="UP000054567"/>
    </source>
</evidence>
<dbReference type="Proteomes" id="UP000054567">
    <property type="component" value="Unassembled WGS sequence"/>
</dbReference>
<feature type="region of interest" description="Disordered" evidence="1">
    <location>
        <begin position="121"/>
        <end position="140"/>
    </location>
</feature>
<protein>
    <submittedName>
        <fullName evidence="2">Uncharacterized protein</fullName>
    </submittedName>
</protein>
<reference evidence="3" key="3">
    <citation type="journal article" date="2010" name="Genome Res.">
        <title>Population genomic sequencing of Coccidioides fungi reveals recent hybridization and transposon control.</title>
        <authorList>
            <person name="Neafsey D.E."/>
            <person name="Barker B.M."/>
            <person name="Sharpton T.J."/>
            <person name="Stajich J.E."/>
            <person name="Park D.J."/>
            <person name="Whiston E."/>
            <person name="Hung C.-Y."/>
            <person name="McMahan C."/>
            <person name="White J."/>
            <person name="Sykes S."/>
            <person name="Heiman D."/>
            <person name="Young S."/>
            <person name="Zeng Q."/>
            <person name="Abouelleil A."/>
            <person name="Aftuck L."/>
            <person name="Bessette D."/>
            <person name="Brown A."/>
            <person name="FitzGerald M."/>
            <person name="Lui A."/>
            <person name="Macdonald J.P."/>
            <person name="Priest M."/>
            <person name="Orbach M.J."/>
            <person name="Galgiani J.N."/>
            <person name="Kirkland T.N."/>
            <person name="Cole G.T."/>
            <person name="Birren B.W."/>
            <person name="Henn M.R."/>
            <person name="Taylor J.W."/>
            <person name="Rounsley S.D."/>
        </authorList>
    </citation>
    <scope>NUCLEOTIDE SEQUENCE [LARGE SCALE GENOMIC DNA]</scope>
    <source>
        <strain evidence="3">RMSCC 3488</strain>
    </source>
</reference>